<reference evidence="1" key="1">
    <citation type="submission" date="2007-10" db="EMBL/GenBank/DDBJ databases">
        <title>Complete sequence of Salinispora arenicola CNS-205.</title>
        <authorList>
            <consortium name="US DOE Joint Genome Institute"/>
            <person name="Copeland A."/>
            <person name="Lucas S."/>
            <person name="Lapidus A."/>
            <person name="Barry K."/>
            <person name="Glavina del Rio T."/>
            <person name="Dalin E."/>
            <person name="Tice H."/>
            <person name="Pitluck S."/>
            <person name="Foster B."/>
            <person name="Schmutz J."/>
            <person name="Larimer F."/>
            <person name="Land M."/>
            <person name="Hauser L."/>
            <person name="Kyrpides N."/>
            <person name="Ivanova N."/>
            <person name="Jensen P.R."/>
            <person name="Moore B.S."/>
            <person name="Penn K."/>
            <person name="Jenkins C."/>
            <person name="Udwary D."/>
            <person name="Xiang L."/>
            <person name="Gontang E."/>
            <person name="Richardson P."/>
        </authorList>
    </citation>
    <scope>NUCLEOTIDE SEQUENCE [LARGE SCALE GENOMIC DNA]</scope>
    <source>
        <strain evidence="1">CNS-205</strain>
    </source>
</reference>
<proteinExistence type="predicted"/>
<accession>A8LXH6</accession>
<dbReference type="HOGENOM" id="CLU_3047755_0_0_11"/>
<name>A8LXH6_SALAI</name>
<protein>
    <submittedName>
        <fullName evidence="1">Uncharacterized protein</fullName>
    </submittedName>
</protein>
<dbReference type="AlphaFoldDB" id="A8LXH6"/>
<dbReference type="KEGG" id="saq:Sare_5082"/>
<sequence>MGLLVAVCSRRPVPARVKPTASSTYAVDSTAAASAGSGAAISDGGAMANETARA</sequence>
<gene>
    <name evidence="1" type="ordered locus">Sare_5082</name>
</gene>
<dbReference type="STRING" id="391037.Sare_5082"/>
<organism evidence="1">
    <name type="scientific">Salinispora arenicola (strain CNS-205)</name>
    <dbReference type="NCBI Taxonomy" id="391037"/>
    <lineage>
        <taxon>Bacteria</taxon>
        <taxon>Bacillati</taxon>
        <taxon>Actinomycetota</taxon>
        <taxon>Actinomycetes</taxon>
        <taxon>Micromonosporales</taxon>
        <taxon>Micromonosporaceae</taxon>
        <taxon>Salinispora</taxon>
    </lineage>
</organism>
<evidence type="ECO:0000313" key="1">
    <source>
        <dbReference type="EMBL" id="ABW00825.1"/>
    </source>
</evidence>
<dbReference type="EMBL" id="CP000850">
    <property type="protein sequence ID" value="ABW00825.1"/>
    <property type="molecule type" value="Genomic_DNA"/>
</dbReference>